<feature type="region of interest" description="Disordered" evidence="1">
    <location>
        <begin position="23"/>
        <end position="85"/>
    </location>
</feature>
<keyword evidence="2" id="KW-0732">Signal</keyword>
<sequence length="205" mass="21991">MIKKQLWITGMLVLLLALSTGCGQKPQASSPDEGSVNGNAGNSVSGNQTGSAAGGNNSVSPGVSDPDQAAGEQTEAETETIETYYTDDQMLDLKKSSAEITYEDEAEKYLAALETLKSSGQDDLFALWEKVEFNKAELENGQLTIDITLPDEARLGAGGESLALDALKQTMFQFTEVQSIELLVDGEQVDTLMGHVELEHPMTRN</sequence>
<evidence type="ECO:0000313" key="4">
    <source>
        <dbReference type="EMBL" id="MEF2964274.1"/>
    </source>
</evidence>
<feature type="signal peptide" evidence="2">
    <location>
        <begin position="1"/>
        <end position="24"/>
    </location>
</feature>
<accession>A0ABU7VN04</accession>
<keyword evidence="5" id="KW-1185">Reference proteome</keyword>
<gene>
    <name evidence="4" type="ORF">V3851_00400</name>
</gene>
<dbReference type="RefSeq" id="WP_331844519.1">
    <property type="nucleotide sequence ID" value="NZ_JAZHPZ010000001.1"/>
</dbReference>
<evidence type="ECO:0000256" key="2">
    <source>
        <dbReference type="SAM" id="SignalP"/>
    </source>
</evidence>
<feature type="compositionally biased region" description="Low complexity" evidence="1">
    <location>
        <begin position="34"/>
        <end position="47"/>
    </location>
</feature>
<reference evidence="4 5" key="1">
    <citation type="submission" date="2024-02" db="EMBL/GenBank/DDBJ databases">
        <title>A nitrogen-fixing paenibacillus bacterium.</title>
        <authorList>
            <person name="Zhang W.L."/>
            <person name="Chen S.F."/>
        </authorList>
    </citation>
    <scope>NUCLEOTIDE SEQUENCE [LARGE SCALE GENOMIC DNA]</scope>
    <source>
        <strain evidence="4 5">M1</strain>
    </source>
</reference>
<feature type="chain" id="PRO_5045922833" evidence="2">
    <location>
        <begin position="25"/>
        <end position="205"/>
    </location>
</feature>
<evidence type="ECO:0000259" key="3">
    <source>
        <dbReference type="Pfam" id="PF10646"/>
    </source>
</evidence>
<protein>
    <submittedName>
        <fullName evidence="4">GerMN domain-containing protein</fullName>
    </submittedName>
</protein>
<evidence type="ECO:0000256" key="1">
    <source>
        <dbReference type="SAM" id="MobiDB-lite"/>
    </source>
</evidence>
<comment type="caution">
    <text evidence="4">The sequence shown here is derived from an EMBL/GenBank/DDBJ whole genome shotgun (WGS) entry which is preliminary data.</text>
</comment>
<dbReference type="Proteomes" id="UP001306950">
    <property type="component" value="Unassembled WGS sequence"/>
</dbReference>
<organism evidence="4 5">
    <name type="scientific">Paenibacillus haidiansis</name>
    <dbReference type="NCBI Taxonomy" id="1574488"/>
    <lineage>
        <taxon>Bacteria</taxon>
        <taxon>Bacillati</taxon>
        <taxon>Bacillota</taxon>
        <taxon>Bacilli</taxon>
        <taxon>Bacillales</taxon>
        <taxon>Paenibacillaceae</taxon>
        <taxon>Paenibacillus</taxon>
    </lineage>
</organism>
<proteinExistence type="predicted"/>
<feature type="domain" description="GerMN" evidence="3">
    <location>
        <begin position="84"/>
        <end position="190"/>
    </location>
</feature>
<dbReference type="InterPro" id="IPR019606">
    <property type="entry name" value="GerMN"/>
</dbReference>
<dbReference type="Pfam" id="PF10646">
    <property type="entry name" value="Germane"/>
    <property type="match status" value="1"/>
</dbReference>
<feature type="compositionally biased region" description="Polar residues" evidence="1">
    <location>
        <begin position="48"/>
        <end position="61"/>
    </location>
</feature>
<name>A0ABU7VN04_9BACL</name>
<evidence type="ECO:0000313" key="5">
    <source>
        <dbReference type="Proteomes" id="UP001306950"/>
    </source>
</evidence>
<dbReference type="EMBL" id="JAZHPZ010000001">
    <property type="protein sequence ID" value="MEF2964274.1"/>
    <property type="molecule type" value="Genomic_DNA"/>
</dbReference>
<dbReference type="PROSITE" id="PS51257">
    <property type="entry name" value="PROKAR_LIPOPROTEIN"/>
    <property type="match status" value="1"/>
</dbReference>